<dbReference type="EMBL" id="QAOT01000016">
    <property type="protein sequence ID" value="PTR14542.1"/>
    <property type="molecule type" value="Genomic_DNA"/>
</dbReference>
<dbReference type="Proteomes" id="UP000244060">
    <property type="component" value="Unassembled WGS sequence"/>
</dbReference>
<feature type="signal peptide" evidence="1">
    <location>
        <begin position="1"/>
        <end position="21"/>
    </location>
</feature>
<name>A0A2T5JWL2_9RHOB</name>
<keyword evidence="1" id="KW-0732">Signal</keyword>
<organism evidence="2 3">
    <name type="scientific">Cereibacter azotoformans</name>
    <dbReference type="NCBI Taxonomy" id="43057"/>
    <lineage>
        <taxon>Bacteria</taxon>
        <taxon>Pseudomonadati</taxon>
        <taxon>Pseudomonadota</taxon>
        <taxon>Alphaproteobacteria</taxon>
        <taxon>Rhodobacterales</taxon>
        <taxon>Paracoccaceae</taxon>
        <taxon>Cereibacter</taxon>
    </lineage>
</organism>
<evidence type="ECO:0000313" key="2">
    <source>
        <dbReference type="EMBL" id="PTR14542.1"/>
    </source>
</evidence>
<dbReference type="RefSeq" id="WP_011907892.1">
    <property type="nucleotide sequence ID" value="NZ_CP089965.1"/>
</dbReference>
<evidence type="ECO:0000256" key="1">
    <source>
        <dbReference type="SAM" id="SignalP"/>
    </source>
</evidence>
<dbReference type="AlphaFoldDB" id="A0A2T5JWL2"/>
<sequence>MIRHLVIASVAALALAGPAAAYIAQNGLQVRAESGGSFLVVGSPGQGPGESWCAAGDYVMAMGLAPTTRIWRLSEPPRRQGEGVRFGLSPEGAASKTGLFILGSEDASLSAIHARTLCRKDPPIND</sequence>
<keyword evidence="3" id="KW-1185">Reference proteome</keyword>
<proteinExistence type="predicted"/>
<accession>A0A2T5JWL2</accession>
<protein>
    <submittedName>
        <fullName evidence="2">Uncharacterized protein</fullName>
    </submittedName>
</protein>
<evidence type="ECO:0000313" key="3">
    <source>
        <dbReference type="Proteomes" id="UP000244060"/>
    </source>
</evidence>
<gene>
    <name evidence="2" type="ORF">C8J28_11613</name>
</gene>
<feature type="chain" id="PRO_5015456723" evidence="1">
    <location>
        <begin position="22"/>
        <end position="126"/>
    </location>
</feature>
<dbReference type="OrthoDB" id="7689766at2"/>
<reference evidence="2 3" key="1">
    <citation type="submission" date="2018-04" db="EMBL/GenBank/DDBJ databases">
        <title>Genomic Encyclopedia of Type Strains, Phase III (KMG-III): the genomes of soil and plant-associated and newly described type strains.</title>
        <authorList>
            <person name="Whitman W."/>
        </authorList>
    </citation>
    <scope>NUCLEOTIDE SEQUENCE [LARGE SCALE GENOMIC DNA]</scope>
    <source>
        <strain evidence="2 3">KA25</strain>
    </source>
</reference>
<comment type="caution">
    <text evidence="2">The sequence shown here is derived from an EMBL/GenBank/DDBJ whole genome shotgun (WGS) entry which is preliminary data.</text>
</comment>